<organism evidence="3 4">
    <name type="scientific">Brassica campestris</name>
    <name type="common">Field mustard</name>
    <dbReference type="NCBI Taxonomy" id="3711"/>
    <lineage>
        <taxon>Eukaryota</taxon>
        <taxon>Viridiplantae</taxon>
        <taxon>Streptophyta</taxon>
        <taxon>Embryophyta</taxon>
        <taxon>Tracheophyta</taxon>
        <taxon>Spermatophyta</taxon>
        <taxon>Magnoliopsida</taxon>
        <taxon>eudicotyledons</taxon>
        <taxon>Gunneridae</taxon>
        <taxon>Pentapetalae</taxon>
        <taxon>rosids</taxon>
        <taxon>malvids</taxon>
        <taxon>Brassicales</taxon>
        <taxon>Brassicaceae</taxon>
        <taxon>Brassiceae</taxon>
        <taxon>Brassica</taxon>
    </lineage>
</organism>
<evidence type="ECO:0000313" key="3">
    <source>
        <dbReference type="EMBL" id="RID70803.1"/>
    </source>
</evidence>
<dbReference type="PANTHER" id="PTHR48459:SF1">
    <property type="entry name" value="CUE DOMAIN-CONTAINING PROTEIN"/>
    <property type="match status" value="1"/>
</dbReference>
<dbReference type="AlphaFoldDB" id="A0A398A6C9"/>
<dbReference type="PANTHER" id="PTHR48459">
    <property type="entry name" value="CUE DOMAIN-CONTAINING PROTEIN"/>
    <property type="match status" value="1"/>
</dbReference>
<feature type="region of interest" description="Disordered" evidence="2">
    <location>
        <begin position="458"/>
        <end position="482"/>
    </location>
</feature>
<protein>
    <recommendedName>
        <fullName evidence="5">CUE domain-containing protein</fullName>
    </recommendedName>
</protein>
<evidence type="ECO:0000313" key="4">
    <source>
        <dbReference type="Proteomes" id="UP000264353"/>
    </source>
</evidence>
<evidence type="ECO:0000256" key="2">
    <source>
        <dbReference type="SAM" id="MobiDB-lite"/>
    </source>
</evidence>
<feature type="compositionally biased region" description="Low complexity" evidence="2">
    <location>
        <begin position="71"/>
        <end position="82"/>
    </location>
</feature>
<name>A0A398A6C9_BRACM</name>
<accession>A0A398A6C9</accession>
<keyword evidence="1" id="KW-0175">Coiled coil</keyword>
<proteinExistence type="predicted"/>
<feature type="region of interest" description="Disordered" evidence="2">
    <location>
        <begin position="68"/>
        <end position="88"/>
    </location>
</feature>
<feature type="compositionally biased region" description="Polar residues" evidence="2">
    <location>
        <begin position="463"/>
        <end position="472"/>
    </location>
</feature>
<feature type="coiled-coil region" evidence="1">
    <location>
        <begin position="295"/>
        <end position="379"/>
    </location>
</feature>
<evidence type="ECO:0000256" key="1">
    <source>
        <dbReference type="SAM" id="Coils"/>
    </source>
</evidence>
<dbReference type="Proteomes" id="UP000264353">
    <property type="component" value="Chromosome A3"/>
</dbReference>
<reference evidence="3 4" key="1">
    <citation type="submission" date="2018-06" db="EMBL/GenBank/DDBJ databases">
        <title>WGS assembly of Brassica rapa FPsc.</title>
        <authorList>
            <person name="Bowman J."/>
            <person name="Kohchi T."/>
            <person name="Yamato K."/>
            <person name="Jenkins J."/>
            <person name="Shu S."/>
            <person name="Ishizaki K."/>
            <person name="Yamaoka S."/>
            <person name="Nishihama R."/>
            <person name="Nakamura Y."/>
            <person name="Berger F."/>
            <person name="Adam C."/>
            <person name="Aki S."/>
            <person name="Althoff F."/>
            <person name="Araki T."/>
            <person name="Arteaga-Vazquez M."/>
            <person name="Balasubrmanian S."/>
            <person name="Bauer D."/>
            <person name="Boehm C."/>
            <person name="Briginshaw L."/>
            <person name="Caballero-Perez J."/>
            <person name="Catarino B."/>
            <person name="Chen F."/>
            <person name="Chiyoda S."/>
            <person name="Chovatia M."/>
            <person name="Davies K."/>
            <person name="Delmans M."/>
            <person name="Demura T."/>
            <person name="Dierschke T."/>
            <person name="Dolan L."/>
            <person name="Dorantes-Acosta A."/>
            <person name="Eklund D."/>
            <person name="Florent S."/>
            <person name="Flores-Sandoval E."/>
            <person name="Fujiyama A."/>
            <person name="Fukuzawa H."/>
            <person name="Galik B."/>
            <person name="Grimanelli D."/>
            <person name="Grimwood J."/>
            <person name="Grossniklaus U."/>
            <person name="Hamada T."/>
            <person name="Haseloff J."/>
            <person name="Hetherington A."/>
            <person name="Higo A."/>
            <person name="Hirakawa Y."/>
            <person name="Hundley H."/>
            <person name="Ikeda Y."/>
            <person name="Inoue K."/>
            <person name="Inoue S."/>
            <person name="Ishida S."/>
            <person name="Jia Q."/>
            <person name="Kakita M."/>
            <person name="Kanazawa T."/>
            <person name="Kawai Y."/>
            <person name="Kawashima T."/>
            <person name="Kennedy M."/>
            <person name="Kinose K."/>
            <person name="Kinoshita T."/>
            <person name="Kohara Y."/>
            <person name="Koide E."/>
            <person name="Komatsu K."/>
            <person name="Kopischke S."/>
            <person name="Kubo M."/>
            <person name="Kyozuka J."/>
            <person name="Lagercrantz U."/>
            <person name="Lin S."/>
            <person name="Lindquist E."/>
            <person name="Lipzen A."/>
            <person name="Lu C."/>
            <person name="Luna E."/>
            <person name="Martienssen R."/>
            <person name="Minamino N."/>
            <person name="Mizutani M."/>
            <person name="Mizutani M."/>
            <person name="Mochizuki N."/>
            <person name="Monte I."/>
            <person name="Mosher R."/>
            <person name="Nagasaki H."/>
            <person name="Nakagami H."/>
            <person name="Naramoto S."/>
            <person name="Nishitani K."/>
            <person name="Ohtani M."/>
            <person name="Okamoto T."/>
            <person name="Okumura M."/>
            <person name="Phillips J."/>
            <person name="Pollak B."/>
            <person name="Reinders A."/>
            <person name="Roevekamp M."/>
            <person name="Sano R."/>
            <person name="Sawa S."/>
            <person name="Schmid M."/>
            <person name="Shirakawa M."/>
            <person name="Solano R."/>
            <person name="Spunde A."/>
            <person name="Suetsugu N."/>
            <person name="Sugano S."/>
            <person name="Sugiyama A."/>
            <person name="Sun R."/>
            <person name="Suzuki Y."/>
            <person name="Takenaka M."/>
            <person name="Takezawa D."/>
            <person name="Tomogane H."/>
            <person name="Tsuzuki M."/>
            <person name="Ueda T."/>
            <person name="Umeda M."/>
            <person name="Ward J."/>
            <person name="Watanabe Y."/>
            <person name="Yazaki K."/>
            <person name="Yokoyama R."/>
            <person name="Yoshitake Y."/>
            <person name="Yotsui I."/>
            <person name="Zachgo S."/>
            <person name="Schmutz J."/>
        </authorList>
    </citation>
    <scope>NUCLEOTIDE SEQUENCE [LARGE SCALE GENOMIC DNA]</scope>
    <source>
        <strain evidence="4">cv. B-3</strain>
    </source>
</reference>
<evidence type="ECO:0008006" key="5">
    <source>
        <dbReference type="Google" id="ProtNLM"/>
    </source>
</evidence>
<dbReference type="EMBL" id="CM010630">
    <property type="protein sequence ID" value="RID70803.1"/>
    <property type="molecule type" value="Genomic_DNA"/>
</dbReference>
<gene>
    <name evidence="3" type="ORF">BRARA_C02785</name>
</gene>
<feature type="region of interest" description="Disordered" evidence="2">
    <location>
        <begin position="140"/>
        <end position="175"/>
    </location>
</feature>
<sequence>MGSKIVFRSLTELFPQIDARILKAVAIEHPKDADLAAAVVISEIVPKFFPDDEHNKTPALKVEVGRDIPNGGSETGASSSGTIPLALDGTRSPVTELLSTEDRLTNGDLDIQSKSMIGSDESRVVSSPLAGIKLTSDCWEADNSESTQNSSERSDDVREALSGSLTGENSDAELSGSVLVEETSKGSLEVENGDSELAGAFRSSVSRSTQGCKIDHLEQIIEDAKSNKKTLFIVMESIMNLMREVELQEKEAEKVKEDATRGGFDTLKKVEDLKKILAHAKEGNDMDAGEVYGERSVLATEVNELENRLLSLSEERDKSLSVLDEMRGVLEMRLAAALEIKNAAEKEIQEKEGSARKALAEQEAIMDKVVQESKLLQKEAEENSKLREFLMDRGRIVDSLQGEIYVICKDIRLLKEKFDNGVPLSQSITSSQTSCKLASSVSSMKSLLLEKPLNLSYEAPEASGNNNKSAEASVNEGKENERKELLEDGWDIFDKEIEL</sequence>